<sequence>MDSMTDSLREAISNMDITNDPSRPGNSHNFLAPAWKDITKFLDDATDDFQVGQLIHLQSFTLFDAMSAIEIMDPKMDTGMLIEEDDNDKAAQSFNVSRTLEPRELLWIMDRLLSCEMAWVSGHSLAQTVYTCTYFHYIRELASEQCEKTPEGAIQNALKAYVLGCVKCCQHIFNEMSVCNVYEEEDFTTNLFGLSLYEQYTDSMVMNMIDTALLELRDLVDRANTGEQTQFPVDELAPLYNRLFMRKSYLFGLLYASHAQCTYLPHAKAEFENILQLLNVKEDCLSISATIGKGIVVEGAFDPNINRKLTAQAPPRPITLPSDEESYTHFRELVERMVSICGVNQYPSIISLLNYFKSFAAKQPYADPFSRSKLNTLLYHDLRVFGTESVVNFVSLAIDELVRPPRWILFPGSIRAPDHVLASPLLEETQKALAEFLERAALPLVDYFKIQCHNRSRQRRILCKVLQEWDALQDEAEVIDSKIQDLAEFGFSPSYFSSWAYLIKLEMMETVVLLGFELELYSNNEYTMIYLYLLDVLKARKRALDHIEEQITLQKNEVLQTSKKSKDRYIQQDVASFNHVLQYIQSQKYYNEAQIRMASGIYNMLLVVQYKTKQLDVLKPRYDDPPTRFRQRLKPFLPLSTPRPQPTFESIEKTIDTNASLDTENLLKLADAHLGAAKEAIEILLNMSQEQTRSEMCREPYNKEIMGMKRTYLGNKITIMKLFTDEKNRSSKVNVIFRYHPSWPVIEIK</sequence>
<organism evidence="6 7">
    <name type="scientific">Phascolomyces articulosus</name>
    <dbReference type="NCBI Taxonomy" id="60185"/>
    <lineage>
        <taxon>Eukaryota</taxon>
        <taxon>Fungi</taxon>
        <taxon>Fungi incertae sedis</taxon>
        <taxon>Mucoromycota</taxon>
        <taxon>Mucoromycotina</taxon>
        <taxon>Mucoromycetes</taxon>
        <taxon>Mucorales</taxon>
        <taxon>Lichtheimiaceae</taxon>
        <taxon>Phascolomyces</taxon>
    </lineage>
</organism>
<evidence type="ECO:0000313" key="7">
    <source>
        <dbReference type="Proteomes" id="UP001209540"/>
    </source>
</evidence>
<comment type="subcellular location">
    <subcellularLocation>
        <location evidence="1">Cytoplasm</location>
    </subcellularLocation>
</comment>
<accession>A0AAD5JMV3</accession>
<evidence type="ECO:0000313" key="6">
    <source>
        <dbReference type="EMBL" id="KAI9245695.1"/>
    </source>
</evidence>
<dbReference type="Pfam" id="PF25789">
    <property type="entry name" value="TPR_NAA35"/>
    <property type="match status" value="1"/>
</dbReference>
<proteinExistence type="inferred from homology"/>
<dbReference type="GO" id="GO:0031417">
    <property type="term" value="C:NatC complex"/>
    <property type="evidence" value="ECO:0007669"/>
    <property type="project" value="InterPro"/>
</dbReference>
<reference evidence="6" key="1">
    <citation type="journal article" date="2022" name="IScience">
        <title>Evolution of zygomycete secretomes and the origins of terrestrial fungal ecologies.</title>
        <authorList>
            <person name="Chang Y."/>
            <person name="Wang Y."/>
            <person name="Mondo S."/>
            <person name="Ahrendt S."/>
            <person name="Andreopoulos W."/>
            <person name="Barry K."/>
            <person name="Beard J."/>
            <person name="Benny G.L."/>
            <person name="Blankenship S."/>
            <person name="Bonito G."/>
            <person name="Cuomo C."/>
            <person name="Desiro A."/>
            <person name="Gervers K.A."/>
            <person name="Hundley H."/>
            <person name="Kuo A."/>
            <person name="LaButti K."/>
            <person name="Lang B.F."/>
            <person name="Lipzen A."/>
            <person name="O'Donnell K."/>
            <person name="Pangilinan J."/>
            <person name="Reynolds N."/>
            <person name="Sandor L."/>
            <person name="Smith M.E."/>
            <person name="Tsang A."/>
            <person name="Grigoriev I.V."/>
            <person name="Stajich J.E."/>
            <person name="Spatafora J.W."/>
        </authorList>
    </citation>
    <scope>NUCLEOTIDE SEQUENCE</scope>
    <source>
        <strain evidence="6">RSA 2281</strain>
    </source>
</reference>
<evidence type="ECO:0000256" key="1">
    <source>
        <dbReference type="ARBA" id="ARBA00004496"/>
    </source>
</evidence>
<reference evidence="6" key="2">
    <citation type="submission" date="2023-02" db="EMBL/GenBank/DDBJ databases">
        <authorList>
            <consortium name="DOE Joint Genome Institute"/>
            <person name="Mondo S.J."/>
            <person name="Chang Y."/>
            <person name="Wang Y."/>
            <person name="Ahrendt S."/>
            <person name="Andreopoulos W."/>
            <person name="Barry K."/>
            <person name="Beard J."/>
            <person name="Benny G.L."/>
            <person name="Blankenship S."/>
            <person name="Bonito G."/>
            <person name="Cuomo C."/>
            <person name="Desiro A."/>
            <person name="Gervers K.A."/>
            <person name="Hundley H."/>
            <person name="Kuo A."/>
            <person name="LaButti K."/>
            <person name="Lang B.F."/>
            <person name="Lipzen A."/>
            <person name="O'Donnell K."/>
            <person name="Pangilinan J."/>
            <person name="Reynolds N."/>
            <person name="Sandor L."/>
            <person name="Smith M.W."/>
            <person name="Tsang A."/>
            <person name="Grigoriev I.V."/>
            <person name="Stajich J.E."/>
            <person name="Spatafora J.W."/>
        </authorList>
    </citation>
    <scope>NUCLEOTIDE SEQUENCE</scope>
    <source>
        <strain evidence="6">RSA 2281</strain>
    </source>
</reference>
<name>A0AAD5JMV3_9FUNG</name>
<keyword evidence="7" id="KW-1185">Reference proteome</keyword>
<evidence type="ECO:0000256" key="2">
    <source>
        <dbReference type="ARBA" id="ARBA00006289"/>
    </source>
</evidence>
<comment type="similarity">
    <text evidence="2">Belongs to the MAK10 family.</text>
</comment>
<feature type="domain" description="NAA35-like N-terminal" evidence="4">
    <location>
        <begin position="52"/>
        <end position="203"/>
    </location>
</feature>
<evidence type="ECO:0000259" key="5">
    <source>
        <dbReference type="Pfam" id="PF25789"/>
    </source>
</evidence>
<dbReference type="PANTHER" id="PTHR21373:SF0">
    <property type="entry name" value="N-ALPHA-ACETYLTRANSFERASE 35, NATC AUXILIARY SUBUNIT"/>
    <property type="match status" value="1"/>
</dbReference>
<dbReference type="InterPro" id="IPR007244">
    <property type="entry name" value="Naa35_N"/>
</dbReference>
<dbReference type="Pfam" id="PF04112">
    <property type="entry name" value="Mak10"/>
    <property type="match status" value="1"/>
</dbReference>
<dbReference type="PANTHER" id="PTHR21373">
    <property type="entry name" value="GLUCOSE REPRESSIBLE PROTEIN MAK10"/>
    <property type="match status" value="1"/>
</dbReference>
<protein>
    <submittedName>
        <fullName evidence="6">Mak10 subunit, NatC N-terminal acetyltransferase-domain-containing protein</fullName>
    </submittedName>
</protein>
<dbReference type="EMBL" id="JAIXMP010000050">
    <property type="protein sequence ID" value="KAI9245695.1"/>
    <property type="molecule type" value="Genomic_DNA"/>
</dbReference>
<evidence type="ECO:0000256" key="3">
    <source>
        <dbReference type="ARBA" id="ARBA00022490"/>
    </source>
</evidence>
<evidence type="ECO:0000259" key="4">
    <source>
        <dbReference type="Pfam" id="PF04112"/>
    </source>
</evidence>
<dbReference type="AlphaFoldDB" id="A0AAD5JMV3"/>
<dbReference type="Proteomes" id="UP001209540">
    <property type="component" value="Unassembled WGS sequence"/>
</dbReference>
<gene>
    <name evidence="6" type="ORF">BDA99DRAFT_490199</name>
</gene>
<keyword evidence="3" id="KW-0963">Cytoplasm</keyword>
<dbReference type="InterPro" id="IPR057983">
    <property type="entry name" value="NAA35-like_N"/>
</dbReference>
<comment type="caution">
    <text evidence="6">The sequence shown here is derived from an EMBL/GenBank/DDBJ whole genome shotgun (WGS) entry which is preliminary data.</text>
</comment>
<dbReference type="InterPro" id="IPR057982">
    <property type="entry name" value="TPR_NAA35"/>
</dbReference>
<feature type="domain" description="NAA35-like TPR repeats" evidence="5">
    <location>
        <begin position="340"/>
        <end position="746"/>
    </location>
</feature>